<evidence type="ECO:0000313" key="2">
    <source>
        <dbReference type="Proteomes" id="UP000444401"/>
    </source>
</evidence>
<dbReference type="EMBL" id="WTYO01000001">
    <property type="protein sequence ID" value="MXO67785.1"/>
    <property type="molecule type" value="Genomic_DNA"/>
</dbReference>
<sequence length="112" mass="12847">MSNWELIDFNPDTGLRKYVGDHPDDPDGVLVRYEQSAKSIDAIIERNKRAQIDSQGKRLGSLEKVAEIPVGVMYEWLVKFGVDAWNPDHSDAVKKLLNDPDYRYLKCKNIIL</sequence>
<keyword evidence="2" id="KW-1185">Reference proteome</keyword>
<reference evidence="1 2" key="1">
    <citation type="submission" date="2019-12" db="EMBL/GenBank/DDBJ databases">
        <title>Genomic-based taxomic classification of the family Erythrobacteraceae.</title>
        <authorList>
            <person name="Xu L."/>
        </authorList>
    </citation>
    <scope>NUCLEOTIDE SEQUENCE [LARGE SCALE GENOMIC DNA]</scope>
    <source>
        <strain evidence="1 2">H32</strain>
    </source>
</reference>
<name>A0ABW9UVD4_9SPHN</name>
<dbReference type="RefSeq" id="WP_160732411.1">
    <property type="nucleotide sequence ID" value="NZ_WTYO01000001.1"/>
</dbReference>
<evidence type="ECO:0000313" key="1">
    <source>
        <dbReference type="EMBL" id="MXO67785.1"/>
    </source>
</evidence>
<organism evidence="1 2">
    <name type="scientific">Pelagerythrobacter marinus</name>
    <dbReference type="NCBI Taxonomy" id="538382"/>
    <lineage>
        <taxon>Bacteria</taxon>
        <taxon>Pseudomonadati</taxon>
        <taxon>Pseudomonadota</taxon>
        <taxon>Alphaproteobacteria</taxon>
        <taxon>Sphingomonadales</taxon>
        <taxon>Erythrobacteraceae</taxon>
        <taxon>Pelagerythrobacter</taxon>
    </lineage>
</organism>
<accession>A0ABW9UVD4</accession>
<dbReference type="Proteomes" id="UP000444401">
    <property type="component" value="Unassembled WGS sequence"/>
</dbReference>
<protein>
    <submittedName>
        <fullName evidence="1">Uncharacterized protein</fullName>
    </submittedName>
</protein>
<gene>
    <name evidence="1" type="ORF">GRI72_02920</name>
</gene>
<proteinExistence type="predicted"/>
<comment type="caution">
    <text evidence="1">The sequence shown here is derived from an EMBL/GenBank/DDBJ whole genome shotgun (WGS) entry which is preliminary data.</text>
</comment>